<evidence type="ECO:0000256" key="4">
    <source>
        <dbReference type="ARBA" id="ARBA00022989"/>
    </source>
</evidence>
<feature type="domain" description="ABC transmembrane type-1" evidence="7">
    <location>
        <begin position="54"/>
        <end position="273"/>
    </location>
</feature>
<dbReference type="InterPro" id="IPR035906">
    <property type="entry name" value="MetI-like_sf"/>
</dbReference>
<name>A0A4Z0GWW1_9BACI</name>
<evidence type="ECO:0000313" key="9">
    <source>
        <dbReference type="Proteomes" id="UP000297982"/>
    </source>
</evidence>
<accession>A0A4Z0GWW1</accession>
<comment type="subcellular location">
    <subcellularLocation>
        <location evidence="6">Cell membrane</location>
        <topology evidence="6">Multi-pass membrane protein</topology>
    </subcellularLocation>
    <subcellularLocation>
        <location evidence="1">Membrane</location>
        <topology evidence="1">Multi-pass membrane protein</topology>
    </subcellularLocation>
</comment>
<proteinExistence type="inferred from homology"/>
<keyword evidence="2 6" id="KW-0813">Transport</keyword>
<dbReference type="AlphaFoldDB" id="A0A4Z0GWW1"/>
<feature type="transmembrane region" description="Helical" evidence="6">
    <location>
        <begin position="250"/>
        <end position="273"/>
    </location>
</feature>
<dbReference type="GO" id="GO:0005886">
    <property type="term" value="C:plasma membrane"/>
    <property type="evidence" value="ECO:0007669"/>
    <property type="project" value="UniProtKB-SubCell"/>
</dbReference>
<dbReference type="PROSITE" id="PS50928">
    <property type="entry name" value="ABC_TM1"/>
    <property type="match status" value="1"/>
</dbReference>
<reference evidence="8 9" key="1">
    <citation type="journal article" date="2003" name="Int. J. Syst. Evol. Microbiol.">
        <title>Halobacillus salinus sp. nov., isolated from a salt lake on the coast of the East Sea in Korea.</title>
        <authorList>
            <person name="Yoon J.H."/>
            <person name="Kang K.H."/>
            <person name="Park Y.H."/>
        </authorList>
    </citation>
    <scope>NUCLEOTIDE SEQUENCE [LARGE SCALE GENOMIC DNA]</scope>
    <source>
        <strain evidence="8 9">HSL-3</strain>
    </source>
</reference>
<evidence type="ECO:0000259" key="7">
    <source>
        <dbReference type="PROSITE" id="PS50928"/>
    </source>
</evidence>
<keyword evidence="9" id="KW-1185">Reference proteome</keyword>
<evidence type="ECO:0000256" key="2">
    <source>
        <dbReference type="ARBA" id="ARBA00022448"/>
    </source>
</evidence>
<comment type="similarity">
    <text evidence="6">Belongs to the binding-protein-dependent transport system permease family.</text>
</comment>
<dbReference type="Gene3D" id="1.10.3720.10">
    <property type="entry name" value="MetI-like"/>
    <property type="match status" value="1"/>
</dbReference>
<feature type="transmembrane region" description="Helical" evidence="6">
    <location>
        <begin position="94"/>
        <end position="115"/>
    </location>
</feature>
<organism evidence="8 9">
    <name type="scientific">Halobacillus salinus</name>
    <dbReference type="NCBI Taxonomy" id="192814"/>
    <lineage>
        <taxon>Bacteria</taxon>
        <taxon>Bacillati</taxon>
        <taxon>Bacillota</taxon>
        <taxon>Bacilli</taxon>
        <taxon>Bacillales</taxon>
        <taxon>Bacillaceae</taxon>
        <taxon>Halobacillus</taxon>
    </lineage>
</organism>
<dbReference type="GO" id="GO:0055085">
    <property type="term" value="P:transmembrane transport"/>
    <property type="evidence" value="ECO:0007669"/>
    <property type="project" value="InterPro"/>
</dbReference>
<feature type="transmembrane region" description="Helical" evidence="6">
    <location>
        <begin position="147"/>
        <end position="169"/>
    </location>
</feature>
<keyword evidence="4 6" id="KW-1133">Transmembrane helix</keyword>
<feature type="transmembrane region" description="Helical" evidence="6">
    <location>
        <begin position="55"/>
        <end position="79"/>
    </location>
</feature>
<dbReference type="STRING" id="192814.GCA_900166575_03687"/>
<dbReference type="PANTHER" id="PTHR43759:SF1">
    <property type="entry name" value="GLUCOSE IMPORT SYSTEM PERMEASE PROTEIN GLCT"/>
    <property type="match status" value="1"/>
</dbReference>
<sequence>MKWFKTKTIYLFIPSFLFLLLPLYGLGAAIAQSLSDGNAFTLIYYKELLQSDRFLTSVGFSLYIALVSSLLSLLIGLWVTRTCYPLLEKYTPRLIVWLPMLFPHFVWGYMVILLLSETGVLSQVLQMTGLLAESSDFPVWTRDPNGIGIILTYVWKEVPFVILMLLPVYSSIKPQYYDLVQTLGGNGWDRFRTVEWPNILPVITESFLIIFAFTISAYEVPALLGTTFPEMLSVLSYEWFYGSTWEERPLAFAAMSALSIFLLIMTLAAYLFLNRKRWRAMRGRIS</sequence>
<dbReference type="EMBL" id="SRJC01000004">
    <property type="protein sequence ID" value="TGB01863.1"/>
    <property type="molecule type" value="Genomic_DNA"/>
</dbReference>
<protein>
    <submittedName>
        <fullName evidence="8">ABC transporter permease subunit</fullName>
    </submittedName>
</protein>
<dbReference type="Proteomes" id="UP000297982">
    <property type="component" value="Unassembled WGS sequence"/>
</dbReference>
<evidence type="ECO:0000256" key="3">
    <source>
        <dbReference type="ARBA" id="ARBA00022692"/>
    </source>
</evidence>
<dbReference type="CDD" id="cd06261">
    <property type="entry name" value="TM_PBP2"/>
    <property type="match status" value="1"/>
</dbReference>
<feature type="transmembrane region" description="Helical" evidence="6">
    <location>
        <begin position="199"/>
        <end position="218"/>
    </location>
</feature>
<dbReference type="PANTHER" id="PTHR43759">
    <property type="entry name" value="TREHALOSE TRANSPORT SYSTEM PERMEASE PROTEIN SUGA"/>
    <property type="match status" value="1"/>
</dbReference>
<evidence type="ECO:0000256" key="6">
    <source>
        <dbReference type="RuleBase" id="RU363032"/>
    </source>
</evidence>
<dbReference type="InterPro" id="IPR052730">
    <property type="entry name" value="Sugar_ABC_transporter"/>
</dbReference>
<evidence type="ECO:0000313" key="8">
    <source>
        <dbReference type="EMBL" id="TGB01863.1"/>
    </source>
</evidence>
<evidence type="ECO:0000256" key="5">
    <source>
        <dbReference type="ARBA" id="ARBA00023136"/>
    </source>
</evidence>
<dbReference type="InterPro" id="IPR000515">
    <property type="entry name" value="MetI-like"/>
</dbReference>
<keyword evidence="5 6" id="KW-0472">Membrane</keyword>
<dbReference type="SUPFAM" id="SSF161098">
    <property type="entry name" value="MetI-like"/>
    <property type="match status" value="1"/>
</dbReference>
<evidence type="ECO:0000256" key="1">
    <source>
        <dbReference type="ARBA" id="ARBA00004141"/>
    </source>
</evidence>
<gene>
    <name evidence="8" type="ORF">E4663_14600</name>
</gene>
<dbReference type="Pfam" id="PF00528">
    <property type="entry name" value="BPD_transp_1"/>
    <property type="match status" value="1"/>
</dbReference>
<dbReference type="RefSeq" id="WP_135328166.1">
    <property type="nucleotide sequence ID" value="NZ_SRJC01000004.1"/>
</dbReference>
<comment type="caution">
    <text evidence="8">The sequence shown here is derived from an EMBL/GenBank/DDBJ whole genome shotgun (WGS) entry which is preliminary data.</text>
</comment>
<keyword evidence="3 6" id="KW-0812">Transmembrane</keyword>